<evidence type="ECO:0000259" key="4">
    <source>
        <dbReference type="Pfam" id="PF12624"/>
    </source>
</evidence>
<dbReference type="Pfam" id="PF12624">
    <property type="entry name" value="VPS13_N"/>
    <property type="match status" value="1"/>
</dbReference>
<dbReference type="InterPro" id="IPR056747">
    <property type="entry name" value="VPS13-like_M"/>
</dbReference>
<dbReference type="OrthoDB" id="428159at2759"/>
<dbReference type="GO" id="GO:0006623">
    <property type="term" value="P:protein targeting to vacuole"/>
    <property type="evidence" value="ECO:0007669"/>
    <property type="project" value="TreeGrafter"/>
</dbReference>
<organism evidence="6 7">
    <name type="scientific">Austropuccinia psidii MF-1</name>
    <dbReference type="NCBI Taxonomy" id="1389203"/>
    <lineage>
        <taxon>Eukaryota</taxon>
        <taxon>Fungi</taxon>
        <taxon>Dikarya</taxon>
        <taxon>Basidiomycota</taxon>
        <taxon>Pucciniomycotina</taxon>
        <taxon>Pucciniomycetes</taxon>
        <taxon>Pucciniales</taxon>
        <taxon>Sphaerophragmiaceae</taxon>
        <taxon>Austropuccinia</taxon>
    </lineage>
</organism>
<dbReference type="PANTHER" id="PTHR16166">
    <property type="entry name" value="VACUOLAR PROTEIN SORTING-ASSOCIATED PROTEIN VPS13"/>
    <property type="match status" value="1"/>
</dbReference>
<feature type="compositionally biased region" description="Low complexity" evidence="3">
    <location>
        <begin position="1721"/>
        <end position="1730"/>
    </location>
</feature>
<evidence type="ECO:0000256" key="1">
    <source>
        <dbReference type="ARBA" id="ARBA00006545"/>
    </source>
</evidence>
<gene>
    <name evidence="6" type="ORF">O181_009026</name>
</gene>
<dbReference type="GO" id="GO:0045053">
    <property type="term" value="P:protein retention in Golgi apparatus"/>
    <property type="evidence" value="ECO:0007669"/>
    <property type="project" value="TreeGrafter"/>
</dbReference>
<reference evidence="6" key="1">
    <citation type="submission" date="2021-03" db="EMBL/GenBank/DDBJ databases">
        <title>Draft genome sequence of rust myrtle Austropuccinia psidii MF-1, a brazilian biotype.</title>
        <authorList>
            <person name="Quecine M.C."/>
            <person name="Pachon D.M.R."/>
            <person name="Bonatelli M.L."/>
            <person name="Correr F.H."/>
            <person name="Franceschini L.M."/>
            <person name="Leite T.F."/>
            <person name="Margarido G.R.A."/>
            <person name="Almeida C.A."/>
            <person name="Ferrarezi J.A."/>
            <person name="Labate C.A."/>
        </authorList>
    </citation>
    <scope>NUCLEOTIDE SEQUENCE</scope>
    <source>
        <strain evidence="6">MF-1</strain>
    </source>
</reference>
<comment type="caution">
    <text evidence="6">The sequence shown here is derived from an EMBL/GenBank/DDBJ whole genome shotgun (WGS) entry which is preliminary data.</text>
</comment>
<evidence type="ECO:0000256" key="2">
    <source>
        <dbReference type="ARBA" id="ARBA00022448"/>
    </source>
</evidence>
<dbReference type="InterPro" id="IPR026854">
    <property type="entry name" value="VPS13_N"/>
</dbReference>
<dbReference type="EMBL" id="AVOT02002143">
    <property type="protein sequence ID" value="MBW0469311.1"/>
    <property type="molecule type" value="Genomic_DNA"/>
</dbReference>
<evidence type="ECO:0000313" key="7">
    <source>
        <dbReference type="Proteomes" id="UP000765509"/>
    </source>
</evidence>
<feature type="non-terminal residue" evidence="6">
    <location>
        <position position="1"/>
    </location>
</feature>
<proteinExistence type="inferred from homology"/>
<dbReference type="GO" id="GO:0045324">
    <property type="term" value="P:late endosome to vacuole transport"/>
    <property type="evidence" value="ECO:0007669"/>
    <property type="project" value="TreeGrafter"/>
</dbReference>
<name>A0A9Q3BQZ2_9BASI</name>
<feature type="domain" description="Chorein N-terminal" evidence="4">
    <location>
        <begin position="2"/>
        <end position="1072"/>
    </location>
</feature>
<dbReference type="Proteomes" id="UP000765509">
    <property type="component" value="Unassembled WGS sequence"/>
</dbReference>
<sequence>MVLESVVSSVLNQILSAYVENFNPNQLNVGIWGGDIKLKNLKLKRGALDKFRLPIDVVEGSIGSLVLTVPWTALGSRPVKAAIDNIYLLAVPSSENKFDPEDDERRKQATKMEKLKNSELLLSSTAGTPGNTSIEEAEKNESFVAAMTNKILDNLQLRIKNVHVRYEDKISVSGHPFSIGLTVAELSAVSTDENFRESFIVGSKAGVHKLTSLDSLAIYFNTDSISLSHLAPEQFQKRFTEMISRSENSDSEASTLPDHQYILKPVSGEGKLVLRKHPTKDLAKINYQLTLSELAFLIDADQYRDALSCLDLFHFYTRRREFLRFHPGDPSVTENKARALWSFAIAATKHEVHQRAYKWTWDCFRQRRDDRKLYISLFQAAQLGTLALDSTELDDLEKRLSYQDIRYYRSLARSEMRQQRITAKHQQTNSNDAKSTSWLGWIWGGSKGPSDQEDPNFQSDSVLNEEDKRKLYEAIEWDEKEATSSAIDLPRDAIMMNIQTKLKRGSFTLRSGKLSISSDDRSAHDIISLVFDGFSADALQRTDNMELGLSLVGFRVYDGTIKNSKHPQIVRVKERQSKPLQASHQSQSELKEQSASRDHHDFFTADDPFFYLKLEHKPLDERADNAVILTMKHMEIIYHPGYVEDVVNFFQPPASQLESVGALINVASETLEGIRQDTRAGFVFALQTHKTVDIKVDINAPIIIIPQDVTLHDCQHIILDAGHISVFSNLVPPEHLKSIKFKQNRRYSDVDFMQLESMMYDQFRVELKDTQLLLGKSLEQCLSALDEPKGYAEIHLIERISLSFNVFNCIVDNTPSLTRFKVQGDLPQLRVNFSDNKYRILMSMIEVALPRFTSSQGSAGHASLNKLENFPADPNNVPSKSTQSKKAGFGMSSFFLDDSSSSFDLSDDAQGNESIQQTTNTAQEDEFFEVPELLQEEQSLNFRRNNFQLQFTVGKLILSISKSNKETGEDQKLVDSVLEGFFFCLTLRDFDMSVEITLSSMYISDGLIQRNNTTHPAFKNLVSSEILEGSSDDKNDLVKFKFTQVQANYPEFMLAYEGISKIVDADLSTINISVTRPTILELFDWIISTFTNSSTSAQATEVIPPTAEAAFQAVSPQHDMSSDKMRVKVKMRTIVFLLNDDGARIATLSLNSADFSILFNGSTMRVKARLGNLTVHDDTAQTQHAKFRSLVEIQGDDLADLQYETFSRDGCVTYPGYDSMVYLRSGSIQFTLVEDTCHRILVFFSKFAQMKAVMDTARQAARQQASGFTQTTSKIHYDVLIRTPIIIFPLHKASTDCLIAHLGEISASNAFASDENKLVTKAKAGIHNIRLTSEMHHEGQLQTLQLLVDVNIDVRLASFNKEQQNQDSDQGLDTDIVAQMSDVKINLTQPQYFALMSLVTSVPKIFDFSELNQESLSHTSSPGLIQVTAASATTDLIPEIAPVAKTADGEVVSLWTTMELAFTVTNVTLELFDAMIAATETTRNNSIAKFSLNGIRVNWKFQSDRSMASEIPFKAFRTIDTGTWKTTKFREIIPVADHDGDQLVLSYNQSAANSNVMLELNSPNVILSLDFLFSITAFFTQPHSQSSDLQRTRASHQRTSKSTLQDDQLVSNFSYRIDILNPKLTLISDPEKSDSDAVYLIIEKILVAQQKALIAAISHMNMSFGTMNDRQSSAHTTPLVLKLSYRDFLLIYSVYCKALDFSHAPHQGKNQKDSRPTTPKTISESLSISSTSQPTAATNITTYSQKLSLKLNAYDWSDQLSLDTSIILAINYYNLTNSHWEPLMEAWPIAFRISCLGCPSYHSVALESKRRLEMNITATFIDLIMTGADIWGREGENVLHQKRGMVSPYLIKNLTGYPLKVSAESEDEFRKGKEYLVEDGKSIPWRFEDWKLMRESVMSPTQSKL</sequence>
<keyword evidence="2" id="KW-0813">Transport</keyword>
<dbReference type="InterPro" id="IPR026847">
    <property type="entry name" value="VPS13"/>
</dbReference>
<feature type="compositionally biased region" description="Polar residues" evidence="3">
    <location>
        <begin position="578"/>
        <end position="588"/>
    </location>
</feature>
<evidence type="ECO:0008006" key="8">
    <source>
        <dbReference type="Google" id="ProtNLM"/>
    </source>
</evidence>
<dbReference type="GO" id="GO:0007005">
    <property type="term" value="P:mitochondrion organization"/>
    <property type="evidence" value="ECO:0007669"/>
    <property type="project" value="TreeGrafter"/>
</dbReference>
<protein>
    <recommendedName>
        <fullName evidence="8">Vacuolar protein sorting-associated protein</fullName>
    </recommendedName>
</protein>
<feature type="region of interest" description="Disordered" evidence="3">
    <location>
        <begin position="1704"/>
        <end position="1730"/>
    </location>
</feature>
<dbReference type="Pfam" id="PF25033">
    <property type="entry name" value="VPS13_M"/>
    <property type="match status" value="1"/>
</dbReference>
<feature type="domain" description="VPS13-like middle region" evidence="5">
    <location>
        <begin position="1138"/>
        <end position="1667"/>
    </location>
</feature>
<feature type="region of interest" description="Disordered" evidence="3">
    <location>
        <begin position="568"/>
        <end position="597"/>
    </location>
</feature>
<evidence type="ECO:0000259" key="5">
    <source>
        <dbReference type="Pfam" id="PF25033"/>
    </source>
</evidence>
<comment type="similarity">
    <text evidence="1">Belongs to the VPS13 family.</text>
</comment>
<evidence type="ECO:0000256" key="3">
    <source>
        <dbReference type="SAM" id="MobiDB-lite"/>
    </source>
</evidence>
<evidence type="ECO:0000313" key="6">
    <source>
        <dbReference type="EMBL" id="MBW0469311.1"/>
    </source>
</evidence>
<keyword evidence="7" id="KW-1185">Reference proteome</keyword>
<dbReference type="PANTHER" id="PTHR16166:SF93">
    <property type="entry name" value="INTERMEMBRANE LIPID TRANSFER PROTEIN VPS13"/>
    <property type="match status" value="1"/>
</dbReference>
<accession>A0A9Q3BQZ2</accession>